<organism evidence="4 5">
    <name type="scientific">Pristionchus mayeri</name>
    <dbReference type="NCBI Taxonomy" id="1317129"/>
    <lineage>
        <taxon>Eukaryota</taxon>
        <taxon>Metazoa</taxon>
        <taxon>Ecdysozoa</taxon>
        <taxon>Nematoda</taxon>
        <taxon>Chromadorea</taxon>
        <taxon>Rhabditida</taxon>
        <taxon>Rhabditina</taxon>
        <taxon>Diplogasteromorpha</taxon>
        <taxon>Diplogasteroidea</taxon>
        <taxon>Neodiplogasteridae</taxon>
        <taxon>Pristionchus</taxon>
    </lineage>
</organism>
<dbReference type="GO" id="GO:0015421">
    <property type="term" value="F:ABC-type oligopeptide transporter activity"/>
    <property type="evidence" value="ECO:0007669"/>
    <property type="project" value="TreeGrafter"/>
</dbReference>
<feature type="non-terminal residue" evidence="4">
    <location>
        <position position="1"/>
    </location>
</feature>
<dbReference type="InterPro" id="IPR027417">
    <property type="entry name" value="P-loop_NTPase"/>
</dbReference>
<keyword evidence="2" id="KW-0677">Repeat</keyword>
<keyword evidence="1" id="KW-0813">Transport</keyword>
<comment type="caution">
    <text evidence="4">The sequence shown here is derived from an EMBL/GenBank/DDBJ whole genome shotgun (WGS) entry which is preliminary data.</text>
</comment>
<dbReference type="InterPro" id="IPR003439">
    <property type="entry name" value="ABC_transporter-like_ATP-bd"/>
</dbReference>
<feature type="non-terminal residue" evidence="4">
    <location>
        <position position="170"/>
    </location>
</feature>
<reference evidence="5" key="1">
    <citation type="submission" date="2022-10" db="EMBL/GenBank/DDBJ databases">
        <title>Genome assembly of Pristionchus species.</title>
        <authorList>
            <person name="Yoshida K."/>
            <person name="Sommer R.J."/>
        </authorList>
    </citation>
    <scope>NUCLEOTIDE SEQUENCE [LARGE SCALE GENOMIC DNA]</scope>
    <source>
        <strain evidence="5">RS5460</strain>
    </source>
</reference>
<evidence type="ECO:0000256" key="2">
    <source>
        <dbReference type="ARBA" id="ARBA00022737"/>
    </source>
</evidence>
<dbReference type="SUPFAM" id="SSF52540">
    <property type="entry name" value="P-loop containing nucleoside triphosphate hydrolases"/>
    <property type="match status" value="1"/>
</dbReference>
<protein>
    <recommendedName>
        <fullName evidence="3">ABC transporter domain-containing protein</fullName>
    </recommendedName>
</protein>
<dbReference type="GO" id="GO:0005524">
    <property type="term" value="F:ATP binding"/>
    <property type="evidence" value="ECO:0007669"/>
    <property type="project" value="InterPro"/>
</dbReference>
<dbReference type="PANTHER" id="PTHR43394">
    <property type="entry name" value="ATP-DEPENDENT PERMEASE MDL1, MITOCHONDRIAL"/>
    <property type="match status" value="1"/>
</dbReference>
<evidence type="ECO:0000256" key="1">
    <source>
        <dbReference type="ARBA" id="ARBA00022448"/>
    </source>
</evidence>
<sequence>QIGLLTKLYEKCGGEIFVDGKDIAEYDRRTLRKNVGMVAQEPCLFNGTIRENILLGRKWEGKGTTEERLMEAASIAQAATFITKQEHGFDTILGEGGIALSGGQKQRIAIARAIFMDPSILILDEATSALDVQSERLVQAALNEASMGRTTISIAHRLSTLKQMDVIYVV</sequence>
<dbReference type="GO" id="GO:0090374">
    <property type="term" value="P:oligopeptide export from mitochondrion"/>
    <property type="evidence" value="ECO:0007669"/>
    <property type="project" value="TreeGrafter"/>
</dbReference>
<dbReference type="EMBL" id="BTRK01000004">
    <property type="protein sequence ID" value="GMR46651.1"/>
    <property type="molecule type" value="Genomic_DNA"/>
</dbReference>
<name>A0AAN5I093_9BILA</name>
<dbReference type="Proteomes" id="UP001328107">
    <property type="component" value="Unassembled WGS sequence"/>
</dbReference>
<proteinExistence type="predicted"/>
<evidence type="ECO:0000259" key="3">
    <source>
        <dbReference type="Pfam" id="PF00005"/>
    </source>
</evidence>
<gene>
    <name evidence="4" type="ORF">PMAYCL1PPCAC_16847</name>
</gene>
<dbReference type="GO" id="GO:0016887">
    <property type="term" value="F:ATP hydrolysis activity"/>
    <property type="evidence" value="ECO:0007669"/>
    <property type="project" value="InterPro"/>
</dbReference>
<dbReference type="Gene3D" id="3.40.50.300">
    <property type="entry name" value="P-loop containing nucleotide triphosphate hydrolases"/>
    <property type="match status" value="1"/>
</dbReference>
<feature type="domain" description="ABC transporter" evidence="3">
    <location>
        <begin position="4"/>
        <end position="128"/>
    </location>
</feature>
<dbReference type="PROSITE" id="PS00211">
    <property type="entry name" value="ABC_TRANSPORTER_1"/>
    <property type="match status" value="1"/>
</dbReference>
<evidence type="ECO:0000313" key="4">
    <source>
        <dbReference type="EMBL" id="GMR46651.1"/>
    </source>
</evidence>
<dbReference type="InterPro" id="IPR017871">
    <property type="entry name" value="ABC_transporter-like_CS"/>
</dbReference>
<dbReference type="AlphaFoldDB" id="A0AAN5I093"/>
<dbReference type="GO" id="GO:0005743">
    <property type="term" value="C:mitochondrial inner membrane"/>
    <property type="evidence" value="ECO:0007669"/>
    <property type="project" value="TreeGrafter"/>
</dbReference>
<evidence type="ECO:0000313" key="5">
    <source>
        <dbReference type="Proteomes" id="UP001328107"/>
    </source>
</evidence>
<dbReference type="PANTHER" id="PTHR43394:SF11">
    <property type="entry name" value="ATP-BINDING CASSETTE TRANSPORTER"/>
    <property type="match status" value="1"/>
</dbReference>
<accession>A0AAN5I093</accession>
<dbReference type="InterPro" id="IPR039421">
    <property type="entry name" value="Type_1_exporter"/>
</dbReference>
<dbReference type="Pfam" id="PF00005">
    <property type="entry name" value="ABC_tran"/>
    <property type="match status" value="1"/>
</dbReference>
<keyword evidence="5" id="KW-1185">Reference proteome</keyword>